<dbReference type="EC" id="1.2.1.3" evidence="3"/>
<dbReference type="Gene3D" id="3.40.309.10">
    <property type="entry name" value="Aldehyde Dehydrogenase, Chain A, domain 2"/>
    <property type="match status" value="1"/>
</dbReference>
<dbReference type="EMBL" id="CALLCH030000010">
    <property type="protein sequence ID" value="CAI4213967.1"/>
    <property type="molecule type" value="Genomic_DNA"/>
</dbReference>
<dbReference type="Proteomes" id="UP000838763">
    <property type="component" value="Unassembled WGS sequence"/>
</dbReference>
<keyword evidence="8" id="KW-1185">Reference proteome</keyword>
<dbReference type="FunFam" id="3.40.605.10:FF:000001">
    <property type="entry name" value="Aldehyde dehydrogenase 1"/>
    <property type="match status" value="1"/>
</dbReference>
<comment type="similarity">
    <text evidence="1">Belongs to the aldehyde dehydrogenase family.</text>
</comment>
<proteinExistence type="inferred from homology"/>
<gene>
    <name evidence="7" type="ORF">PPNO1_LOCUS3704</name>
</gene>
<sequence>MVTSIVSCLEPDLIQDSSAFSGQEPGTEGLEPGQAPSATDANNFINFCHGQELTNGKMNAAGSCNGIPMGRLPSVDNMVSAIITNPKHAARIPAYTNFVVSVQTTHLSAGYFVNPATNYYTAPQDLDSNGDIFGHCHIAIQDIGSFQSSTPPDPREFVFFSGILDSGDGHGLLYATVEGGLPPGAYRVCTMISAANHQPVVMPVPQRGAQDDCTKFEVVDFLQPGNPEIPIVVNTGLFINNDFRHAEGGALLEVENPTTGDILASVAAAQKKDVDAAVAAAQAAFQGVWKTTLPTERSKLLHRLADLIERDVDDLASLEALDVGVLFGESKALHIPQATETLRYFAGWADKISGSLLNIPGGYAYTRREAIGVCAAIIPWNAPLMITIWKLAPAIAAGNVLIIKTPELAPLYGQKLAALIKEAGFPAGVINIICGQGSVAGQALAEHCTVRKIAFTGSTAVGRQILQASASSNLKKVTLELGGKGPSIVFPDADLDNALFWTTLGFTANNGQVCAAGSRIYIHASIYDAFLLAFAERLIKTAHGDPLKPETTKGPVISHKQRSRILDYIHHAKESGIRLLMGGEDMSGKGYFVPNTAFADVPDDAAIMKEEIFGPSIAKFSTEDEVIAKANSSEYGLSAAVFTNDVNRAQRVSAGLESGQVTINCWGMLHSNTPFGGEAVRIATKPLDHAEGTRYLASLFTVPKPRYITKPALISHIESILAGAVSPQLHKLFLSLSAQSQQEMGFPIFLEPWMMCYT</sequence>
<dbReference type="Pfam" id="PF00171">
    <property type="entry name" value="Aldedh"/>
    <property type="match status" value="1"/>
</dbReference>
<dbReference type="InterPro" id="IPR016162">
    <property type="entry name" value="Ald_DH_N"/>
</dbReference>
<feature type="region of interest" description="Disordered" evidence="5">
    <location>
        <begin position="17"/>
        <end position="36"/>
    </location>
</feature>
<dbReference type="InterPro" id="IPR015590">
    <property type="entry name" value="Aldehyde_DH_dom"/>
</dbReference>
<feature type="domain" description="Aldehyde dehydrogenase" evidence="6">
    <location>
        <begin position="247"/>
        <end position="677"/>
    </location>
</feature>
<evidence type="ECO:0000256" key="3">
    <source>
        <dbReference type="ARBA" id="ARBA00024226"/>
    </source>
</evidence>
<evidence type="ECO:0000259" key="6">
    <source>
        <dbReference type="Pfam" id="PF00171"/>
    </source>
</evidence>
<dbReference type="GO" id="GO:0004029">
    <property type="term" value="F:aldehyde dehydrogenase (NAD+) activity"/>
    <property type="evidence" value="ECO:0007669"/>
    <property type="project" value="UniProtKB-EC"/>
</dbReference>
<dbReference type="InterPro" id="IPR016161">
    <property type="entry name" value="Ald_DH/histidinol_DH"/>
</dbReference>
<evidence type="ECO:0000256" key="4">
    <source>
        <dbReference type="ARBA" id="ARBA00049194"/>
    </source>
</evidence>
<dbReference type="PANTHER" id="PTHR11699">
    <property type="entry name" value="ALDEHYDE DEHYDROGENASE-RELATED"/>
    <property type="match status" value="1"/>
</dbReference>
<evidence type="ECO:0000256" key="1">
    <source>
        <dbReference type="ARBA" id="ARBA00009986"/>
    </source>
</evidence>
<dbReference type="InterPro" id="IPR016163">
    <property type="entry name" value="Ald_DH_C"/>
</dbReference>
<protein>
    <recommendedName>
        <fullName evidence="3">aldehyde dehydrogenase (NAD(+))</fullName>
        <ecNumber evidence="3">1.2.1.3</ecNumber>
    </recommendedName>
</protein>
<dbReference type="OrthoDB" id="310895at2759"/>
<evidence type="ECO:0000313" key="8">
    <source>
        <dbReference type="Proteomes" id="UP000838763"/>
    </source>
</evidence>
<dbReference type="AlphaFoldDB" id="A0A9P1H236"/>
<name>A0A9P1H236_9PEZI</name>
<evidence type="ECO:0000256" key="5">
    <source>
        <dbReference type="SAM" id="MobiDB-lite"/>
    </source>
</evidence>
<keyword evidence="2" id="KW-0560">Oxidoreductase</keyword>
<reference evidence="7" key="1">
    <citation type="submission" date="2022-11" db="EMBL/GenBank/DDBJ databases">
        <authorList>
            <person name="Scott C."/>
            <person name="Bruce N."/>
        </authorList>
    </citation>
    <scope>NUCLEOTIDE SEQUENCE</scope>
</reference>
<organism evidence="7 8">
    <name type="scientific">Parascedosporium putredinis</name>
    <dbReference type="NCBI Taxonomy" id="1442378"/>
    <lineage>
        <taxon>Eukaryota</taxon>
        <taxon>Fungi</taxon>
        <taxon>Dikarya</taxon>
        <taxon>Ascomycota</taxon>
        <taxon>Pezizomycotina</taxon>
        <taxon>Sordariomycetes</taxon>
        <taxon>Hypocreomycetidae</taxon>
        <taxon>Microascales</taxon>
        <taxon>Microascaceae</taxon>
        <taxon>Parascedosporium</taxon>
    </lineage>
</organism>
<accession>A0A9P1H236</accession>
<evidence type="ECO:0000256" key="2">
    <source>
        <dbReference type="ARBA" id="ARBA00023002"/>
    </source>
</evidence>
<dbReference type="FunFam" id="3.40.309.10:FF:000012">
    <property type="entry name" value="Betaine aldehyde dehydrogenase"/>
    <property type="match status" value="1"/>
</dbReference>
<comment type="caution">
    <text evidence="7">The sequence shown here is derived from an EMBL/GenBank/DDBJ whole genome shotgun (WGS) entry which is preliminary data.</text>
</comment>
<dbReference type="SUPFAM" id="SSF53720">
    <property type="entry name" value="ALDH-like"/>
    <property type="match status" value="1"/>
</dbReference>
<evidence type="ECO:0000313" key="7">
    <source>
        <dbReference type="EMBL" id="CAI4213967.1"/>
    </source>
</evidence>
<comment type="catalytic activity">
    <reaction evidence="4">
        <text>an aldehyde + NAD(+) + H2O = a carboxylate + NADH + 2 H(+)</text>
        <dbReference type="Rhea" id="RHEA:16185"/>
        <dbReference type="ChEBI" id="CHEBI:15377"/>
        <dbReference type="ChEBI" id="CHEBI:15378"/>
        <dbReference type="ChEBI" id="CHEBI:17478"/>
        <dbReference type="ChEBI" id="CHEBI:29067"/>
        <dbReference type="ChEBI" id="CHEBI:57540"/>
        <dbReference type="ChEBI" id="CHEBI:57945"/>
        <dbReference type="EC" id="1.2.1.3"/>
    </reaction>
</comment>
<dbReference type="Gene3D" id="3.40.605.10">
    <property type="entry name" value="Aldehyde Dehydrogenase, Chain A, domain 1"/>
    <property type="match status" value="1"/>
</dbReference>